<keyword evidence="2" id="KW-1133">Transmembrane helix</keyword>
<dbReference type="CTD" id="36383562"/>
<protein>
    <submittedName>
        <fullName evidence="3 5">Uncharacterized protein</fullName>
    </submittedName>
</protein>
<dbReference type="Proteomes" id="UP000035682">
    <property type="component" value="Unplaced"/>
</dbReference>
<reference evidence="3 4" key="1">
    <citation type="submission" date="2014-09" db="EMBL/GenBank/DDBJ databases">
        <authorList>
            <person name="Martin A.A."/>
        </authorList>
    </citation>
    <scope>NUCLEOTIDE SEQUENCE</scope>
    <source>
        <strain evidence="4">ED321</strain>
        <strain evidence="3">ED321 Heterogonic</strain>
    </source>
</reference>
<evidence type="ECO:0000313" key="5">
    <source>
        <dbReference type="WBParaSite" id="SRAE_X000050900.1"/>
    </source>
</evidence>
<keyword evidence="2" id="KW-0812">Transmembrane</keyword>
<dbReference type="AlphaFoldDB" id="A0A090LSJ3"/>
<evidence type="ECO:0000313" key="4">
    <source>
        <dbReference type="Proteomes" id="UP000035682"/>
    </source>
</evidence>
<dbReference type="WormBase" id="SRAE_X000050900">
    <property type="protein sequence ID" value="SRP00458"/>
    <property type="gene ID" value="WBGene00266068"/>
</dbReference>
<feature type="compositionally biased region" description="Gly residues" evidence="1">
    <location>
        <begin position="191"/>
        <end position="207"/>
    </location>
</feature>
<dbReference type="WBParaSite" id="SRAE_X000050900.1">
    <property type="protein sequence ID" value="SRAE_X000050900.1"/>
    <property type="gene ID" value="WBGene00266068"/>
</dbReference>
<dbReference type="RefSeq" id="XP_024510378.1">
    <property type="nucleotide sequence ID" value="XM_024644861.1"/>
</dbReference>
<dbReference type="EMBL" id="LN609530">
    <property type="protein sequence ID" value="CEF71182.2"/>
    <property type="molecule type" value="Genomic_DNA"/>
</dbReference>
<reference evidence="5" key="2">
    <citation type="submission" date="2020-12" db="UniProtKB">
        <authorList>
            <consortium name="WormBaseParasite"/>
        </authorList>
    </citation>
    <scope>IDENTIFICATION</scope>
</reference>
<evidence type="ECO:0000256" key="2">
    <source>
        <dbReference type="SAM" id="Phobius"/>
    </source>
</evidence>
<evidence type="ECO:0000256" key="1">
    <source>
        <dbReference type="SAM" id="MobiDB-lite"/>
    </source>
</evidence>
<evidence type="ECO:0000313" key="3">
    <source>
        <dbReference type="EMBL" id="CEF71182.2"/>
    </source>
</evidence>
<feature type="region of interest" description="Disordered" evidence="1">
    <location>
        <begin position="178"/>
        <end position="234"/>
    </location>
</feature>
<keyword evidence="2" id="KW-0472">Membrane</keyword>
<evidence type="ECO:0000313" key="6">
    <source>
        <dbReference type="WormBase" id="SRAE_X000050900"/>
    </source>
</evidence>
<accession>A0A090LSJ3</accession>
<dbReference type="GeneID" id="36383562"/>
<gene>
    <name evidence="3 5 6" type="ORF">SRAE_X000050900</name>
</gene>
<keyword evidence="4" id="KW-1185">Reference proteome</keyword>
<organism evidence="3">
    <name type="scientific">Strongyloides ratti</name>
    <name type="common">Parasitic roundworm</name>
    <dbReference type="NCBI Taxonomy" id="34506"/>
    <lineage>
        <taxon>Eukaryota</taxon>
        <taxon>Metazoa</taxon>
        <taxon>Ecdysozoa</taxon>
        <taxon>Nematoda</taxon>
        <taxon>Chromadorea</taxon>
        <taxon>Rhabditida</taxon>
        <taxon>Tylenchina</taxon>
        <taxon>Panagrolaimomorpha</taxon>
        <taxon>Strongyloidoidea</taxon>
        <taxon>Strongyloididae</taxon>
        <taxon>Strongyloides</taxon>
    </lineage>
</organism>
<feature type="compositionally biased region" description="Low complexity" evidence="1">
    <location>
        <begin position="178"/>
        <end position="190"/>
    </location>
</feature>
<name>A0A090LSJ3_STRRB</name>
<proteinExistence type="predicted"/>
<feature type="transmembrane region" description="Helical" evidence="2">
    <location>
        <begin position="12"/>
        <end position="31"/>
    </location>
</feature>
<sequence length="234" mass="26420">MFKIMNLLNFNFFVIFFGIFIFTINGCQLKYSGIFGRKQCSLVINLNFDPFFKMSAFCLHSAVYQNLLRMNKQRMGMNPKLNAKLLMDMTMYANNNIGPKNIMQLCTQCGTQCGMQTKIKFIGDPIQGQGSLRRRGSLTLSQRRKNVFDNAIHDDADDPIYATVNRNRFRGSINRGNSFNRGGSFHSNGGSFRGGGGSFRNGGGFNGRGSLHRSNSVEQRRRAVFANERLDSDE</sequence>